<keyword evidence="3" id="KW-1185">Reference proteome</keyword>
<organism evidence="2 3">
    <name type="scientific">Colocasia esculenta</name>
    <name type="common">Wild taro</name>
    <name type="synonym">Arum esculentum</name>
    <dbReference type="NCBI Taxonomy" id="4460"/>
    <lineage>
        <taxon>Eukaryota</taxon>
        <taxon>Viridiplantae</taxon>
        <taxon>Streptophyta</taxon>
        <taxon>Embryophyta</taxon>
        <taxon>Tracheophyta</taxon>
        <taxon>Spermatophyta</taxon>
        <taxon>Magnoliopsida</taxon>
        <taxon>Liliopsida</taxon>
        <taxon>Araceae</taxon>
        <taxon>Aroideae</taxon>
        <taxon>Colocasieae</taxon>
        <taxon>Colocasia</taxon>
    </lineage>
</organism>
<dbReference type="EMBL" id="NMUH01000054">
    <property type="protein sequence ID" value="MQL70043.1"/>
    <property type="molecule type" value="Genomic_DNA"/>
</dbReference>
<evidence type="ECO:0000256" key="1">
    <source>
        <dbReference type="SAM" id="MobiDB-lite"/>
    </source>
</evidence>
<proteinExistence type="predicted"/>
<dbReference type="AlphaFoldDB" id="A0A843TKM8"/>
<dbReference type="Proteomes" id="UP000652761">
    <property type="component" value="Unassembled WGS sequence"/>
</dbReference>
<gene>
    <name evidence="2" type="ORF">Taro_002322</name>
</gene>
<accession>A0A843TKM8</accession>
<reference evidence="2" key="1">
    <citation type="submission" date="2017-07" db="EMBL/GenBank/DDBJ databases">
        <title>Taro Niue Genome Assembly and Annotation.</title>
        <authorList>
            <person name="Atibalentja N."/>
            <person name="Keating K."/>
            <person name="Fields C.J."/>
        </authorList>
    </citation>
    <scope>NUCLEOTIDE SEQUENCE</scope>
    <source>
        <strain evidence="2">Niue_2</strain>
        <tissue evidence="2">Leaf</tissue>
    </source>
</reference>
<evidence type="ECO:0000313" key="3">
    <source>
        <dbReference type="Proteomes" id="UP000652761"/>
    </source>
</evidence>
<name>A0A843TKM8_COLES</name>
<feature type="compositionally biased region" description="Basic and acidic residues" evidence="1">
    <location>
        <begin position="42"/>
        <end position="55"/>
    </location>
</feature>
<feature type="region of interest" description="Disordered" evidence="1">
    <location>
        <begin position="39"/>
        <end position="112"/>
    </location>
</feature>
<comment type="caution">
    <text evidence="2">The sequence shown here is derived from an EMBL/GenBank/DDBJ whole genome shotgun (WGS) entry which is preliminary data.</text>
</comment>
<evidence type="ECO:0000313" key="2">
    <source>
        <dbReference type="EMBL" id="MQL70043.1"/>
    </source>
</evidence>
<sequence>MKARRFLNRLKPSYITQLAPLDIQTYAEMVKKAQLLEDATDLTDRIKGRLVKKEPTSGSSSKPTSDKKQPFNITGGLNQERKPKILMPPNTNKTTCETEGDTYTQEDGNDQE</sequence>
<protein>
    <submittedName>
        <fullName evidence="2">Uncharacterized protein</fullName>
    </submittedName>
</protein>
<feature type="compositionally biased region" description="Polar residues" evidence="1">
    <location>
        <begin position="89"/>
        <end position="106"/>
    </location>
</feature>